<evidence type="ECO:0000256" key="6">
    <source>
        <dbReference type="ARBA" id="ARBA00022722"/>
    </source>
</evidence>
<evidence type="ECO:0000256" key="10">
    <source>
        <dbReference type="ARBA" id="ARBA00049244"/>
    </source>
</evidence>
<keyword evidence="6 11" id="KW-0540">Nuclease</keyword>
<evidence type="ECO:0000256" key="7">
    <source>
        <dbReference type="ARBA" id="ARBA00022801"/>
    </source>
</evidence>
<dbReference type="SMART" id="SM00479">
    <property type="entry name" value="EXOIII"/>
    <property type="match status" value="1"/>
</dbReference>
<dbReference type="InterPro" id="IPR012337">
    <property type="entry name" value="RNaseH-like_sf"/>
</dbReference>
<dbReference type="HAMAP" id="MF_00356">
    <property type="entry name" value="DNApol_PolC"/>
    <property type="match status" value="1"/>
</dbReference>
<dbReference type="InterPro" id="IPR013520">
    <property type="entry name" value="Ribonucl_H"/>
</dbReference>
<dbReference type="InterPro" id="IPR004013">
    <property type="entry name" value="PHP_dom"/>
</dbReference>
<dbReference type="Pfam" id="PF14579">
    <property type="entry name" value="HHH_6"/>
    <property type="match status" value="1"/>
</dbReference>
<dbReference type="Gene3D" id="1.10.150.870">
    <property type="match status" value="1"/>
</dbReference>
<keyword evidence="15" id="KW-1185">Reference proteome</keyword>
<dbReference type="GO" id="GO:0006261">
    <property type="term" value="P:DNA-templated DNA replication"/>
    <property type="evidence" value="ECO:0007669"/>
    <property type="project" value="UniProtKB-UniRule"/>
</dbReference>
<dbReference type="Pfam" id="PF17657">
    <property type="entry name" value="DNA_pol3_finger"/>
    <property type="match status" value="1"/>
</dbReference>
<dbReference type="RefSeq" id="WP_103877163.1">
    <property type="nucleotide sequence ID" value="NZ_SODZ01000003.1"/>
</dbReference>
<name>A0A4V3GQT3_9BACT</name>
<keyword evidence="8 11" id="KW-0269">Exonuclease</keyword>
<keyword evidence="3 11" id="KW-0808">Transferase</keyword>
<comment type="catalytic activity">
    <reaction evidence="10 11">
        <text>DNA(n) + a 2'-deoxyribonucleoside 5'-triphosphate = DNA(n+1) + diphosphate</text>
        <dbReference type="Rhea" id="RHEA:22508"/>
        <dbReference type="Rhea" id="RHEA-COMP:17339"/>
        <dbReference type="Rhea" id="RHEA-COMP:17340"/>
        <dbReference type="ChEBI" id="CHEBI:33019"/>
        <dbReference type="ChEBI" id="CHEBI:61560"/>
        <dbReference type="ChEBI" id="CHEBI:173112"/>
        <dbReference type="EC" id="2.7.7.7"/>
    </reaction>
</comment>
<keyword evidence="7 11" id="KW-0378">Hydrolase</keyword>
<dbReference type="PANTHER" id="PTHR32294">
    <property type="entry name" value="DNA POLYMERASE III SUBUNIT ALPHA"/>
    <property type="match status" value="1"/>
</dbReference>
<dbReference type="InterPro" id="IPR011708">
    <property type="entry name" value="DNA_pol3_alpha_NTPase_dom"/>
</dbReference>
<dbReference type="Gene3D" id="3.20.20.140">
    <property type="entry name" value="Metal-dependent hydrolases"/>
    <property type="match status" value="1"/>
</dbReference>
<dbReference type="Gene3D" id="1.10.150.700">
    <property type="entry name" value="PolC, middle finger domain"/>
    <property type="match status" value="2"/>
</dbReference>
<dbReference type="Pfam" id="PF02811">
    <property type="entry name" value="PHP"/>
    <property type="match status" value="1"/>
</dbReference>
<dbReference type="InterPro" id="IPR012340">
    <property type="entry name" value="NA-bd_OB-fold"/>
</dbReference>
<dbReference type="Pfam" id="PF00929">
    <property type="entry name" value="RNase_T"/>
    <property type="match status" value="1"/>
</dbReference>
<feature type="domain" description="Exonuclease" evidence="12">
    <location>
        <begin position="381"/>
        <end position="546"/>
    </location>
</feature>
<evidence type="ECO:0000256" key="9">
    <source>
        <dbReference type="ARBA" id="ARBA00022932"/>
    </source>
</evidence>
<evidence type="ECO:0000256" key="5">
    <source>
        <dbReference type="ARBA" id="ARBA00022705"/>
    </source>
</evidence>
<evidence type="ECO:0000256" key="2">
    <source>
        <dbReference type="ARBA" id="ARBA00022490"/>
    </source>
</evidence>
<dbReference type="Proteomes" id="UP000294817">
    <property type="component" value="Unassembled WGS sequence"/>
</dbReference>
<dbReference type="InterPro" id="IPR003141">
    <property type="entry name" value="Pol/His_phosphatase_N"/>
</dbReference>
<keyword evidence="4 11" id="KW-0548">Nucleotidyltransferase</keyword>
<evidence type="ECO:0000256" key="8">
    <source>
        <dbReference type="ARBA" id="ARBA00022839"/>
    </source>
</evidence>
<comment type="similarity">
    <text evidence="11">Belongs to the DNA polymerase type-C family. PolC subfamily.</text>
</comment>
<comment type="subcellular location">
    <subcellularLocation>
        <location evidence="11">Cytoplasm</location>
    </subcellularLocation>
</comment>
<dbReference type="GO" id="GO:0008408">
    <property type="term" value="F:3'-5' exonuclease activity"/>
    <property type="evidence" value="ECO:0007669"/>
    <property type="project" value="UniProtKB-UniRule"/>
</dbReference>
<dbReference type="InterPro" id="IPR044923">
    <property type="entry name" value="PolC_middle_finger_sf"/>
</dbReference>
<evidence type="ECO:0000259" key="13">
    <source>
        <dbReference type="SMART" id="SM00481"/>
    </source>
</evidence>
<evidence type="ECO:0000313" key="15">
    <source>
        <dbReference type="Proteomes" id="UP000294817"/>
    </source>
</evidence>
<protein>
    <recommendedName>
        <fullName evidence="11">DNA polymerase III PolC-type</fullName>
        <shortName evidence="11">PolIII</shortName>
        <ecNumber evidence="11">2.7.7.7</ecNumber>
    </recommendedName>
</protein>
<gene>
    <name evidence="11" type="primary">polC</name>
    <name evidence="14" type="ORF">C8D74_10349</name>
</gene>
<dbReference type="NCBIfam" id="TIGR01405">
    <property type="entry name" value="polC_Gram_pos"/>
    <property type="match status" value="1"/>
</dbReference>
<dbReference type="Gene3D" id="3.30.420.10">
    <property type="entry name" value="Ribonuclease H-like superfamily/Ribonuclease H"/>
    <property type="match status" value="1"/>
</dbReference>
<keyword evidence="5 11" id="KW-0235">DNA replication</keyword>
<dbReference type="InterPro" id="IPR006308">
    <property type="entry name" value="Pol_III_a_PolC-type_gram_pos"/>
</dbReference>
<dbReference type="SMART" id="SM00481">
    <property type="entry name" value="POLIIIAc"/>
    <property type="match status" value="1"/>
</dbReference>
<dbReference type="EC" id="2.7.7.7" evidence="11"/>
<dbReference type="Gene3D" id="2.40.50.140">
    <property type="entry name" value="Nucleic acid-binding proteins"/>
    <property type="match status" value="1"/>
</dbReference>
<proteinExistence type="inferred from homology"/>
<evidence type="ECO:0000313" key="14">
    <source>
        <dbReference type="EMBL" id="TDX16373.1"/>
    </source>
</evidence>
<dbReference type="Pfam" id="PF07733">
    <property type="entry name" value="DNA_pol3_alpha"/>
    <property type="match status" value="2"/>
</dbReference>
<organism evidence="14 15">
    <name type="scientific">Petrotoga sibirica</name>
    <dbReference type="NCBI Taxonomy" id="156202"/>
    <lineage>
        <taxon>Bacteria</taxon>
        <taxon>Thermotogati</taxon>
        <taxon>Thermotogota</taxon>
        <taxon>Thermotogae</taxon>
        <taxon>Petrotogales</taxon>
        <taxon>Petrotogaceae</taxon>
        <taxon>Petrotoga</taxon>
    </lineage>
</organism>
<feature type="domain" description="Polymerase/histidinol phosphatase N-terminal" evidence="13">
    <location>
        <begin position="295"/>
        <end position="362"/>
    </location>
</feature>
<dbReference type="EMBL" id="SODZ01000003">
    <property type="protein sequence ID" value="TDX16373.1"/>
    <property type="molecule type" value="Genomic_DNA"/>
</dbReference>
<dbReference type="CDD" id="cd06127">
    <property type="entry name" value="DEDDh"/>
    <property type="match status" value="1"/>
</dbReference>
<dbReference type="SUPFAM" id="SSF53098">
    <property type="entry name" value="Ribonuclease H-like"/>
    <property type="match status" value="1"/>
</dbReference>
<dbReference type="NCBIfam" id="NF001688">
    <property type="entry name" value="PRK00448.1"/>
    <property type="match status" value="1"/>
</dbReference>
<dbReference type="InterPro" id="IPR036397">
    <property type="entry name" value="RNaseH_sf"/>
</dbReference>
<dbReference type="NCBIfam" id="TIGR00573">
    <property type="entry name" value="dnaq"/>
    <property type="match status" value="1"/>
</dbReference>
<evidence type="ECO:0000256" key="1">
    <source>
        <dbReference type="ARBA" id="ARBA00003452"/>
    </source>
</evidence>
<sequence length="1396" mass="159390">MLDIKDFLKENVGFIPFELNGKIIVKDKEVEINLQKLSEDIDEASLKLFFTRLLKRDVKISFTNDEGPEFIVNNWHQLIMNLRLKDYLRLLKPEYSQENKIVFKTYSPIVKNRLTKEKEELDNILFKYLGKEIPYEIIIDESLKPTFIDEGYETHYSQDSNLSSDYETSKKLAEVERVVIIGRDFKKVPLPLSMLPSNEGSNVVVNGKIFYKEYNEKGPVSTLFITDKKSSAVVKTFSETANNLNKELDEGDNVLIEGIIFYDSFSHEFAIRPMNIVKLKEETLERKDKYPTKRVELHLHSKLSAMEGLLDVGEVVKTIKNWGHKAVAITDSGVVQSIPEFYEKAVAEGIKPIFGMQAYVVDEFVNIISLLGEDKKISETEFVVFDLETTGLEPAMHEIIEIGAVKIKNMKIVSKFHSLVKPRKPVSNFTTNFTGITNQMLEVERPIEEVLPQFLSFIEGTVLVAHNADFDYRFLREWVRKVYNDHFEQTYIDTLALSKSLLTLKGYGLDKVVEELKLGSFEHHRAHEDAYITALVFLKLIEMAKLKNKNGLTAGMDVEMLSDLEKLQKFIDFKRIRPSTMTILVKNKTGLKNLYKLVSNAHIKYFYRVPRILKSQLSQMREGLLIGSGAEEGEIFQSYLRGGSHDEILEIAKFYDYLELTPLDALSDRSISEEQLKKIYRDIYNLGNELNMPVVMVSNAHYLDKEDQIFYNALKVAEKRKTSTAHRYLRTTDEMVEEAQRIFEDKEIAEKIVITNTNEIADQIEIIKPLSNKLHPPKIENAELEIEKLAKEKAYEIYGNPLPKIVESRLNRELESIIKHGYAVLYLIAQKIVKKSLEDGYLVGSRGSVGSSLVATMLGITEINPLPPHYICPNCKNVEFFDNEEISSGYDLPDKKCEKCGTKMKKDGQDIPFETFMGFEGDKIPDIDLNFSGDYQNMAHKYIEKMFGEGHVFRAGTISTIADRTAFGFAKKYCEEQGIVKNSEITRIVKAITGVKRTTGQHPGGLMIVPKEDEVYNYTPIQFPANDTKSSVQTTHFDYHVIHNDLVKLDALGHDDPTFIKMMSDLTGVDPLAIPMDDKKTLSLFSSTKALKIDLKNELGTTVGTLGVPEFGTTFVRMMLEDTRPKSFSELVRISGLSHGTDVWAGIAKNWIDRKIATLDEVISCRDDIMNYLLSKGAPPKSAFSIMEKVRKGKGINEEDIELMKKLNVPEWFIISCQKIKYLFPKAHAAAYVSMAFRIAWFKVHYPLAFYSTYFTVKGDEFNLKVIFSGREAIKKRIFELRNMDLDVRKKNEMVVLELALEMMLRGYDFKMVDLYKSDSKKFLIEGNSLIVPFIKVPNLGEKAAENILKSRENGFRSIEDFAAKSGCNKTNVETLRELGVLKGLPETNQMSLFKG</sequence>
<keyword evidence="2 11" id="KW-0963">Cytoplasm</keyword>
<evidence type="ECO:0000256" key="11">
    <source>
        <dbReference type="HAMAP-Rule" id="MF_00356"/>
    </source>
</evidence>
<dbReference type="GO" id="GO:0003677">
    <property type="term" value="F:DNA binding"/>
    <property type="evidence" value="ECO:0007669"/>
    <property type="project" value="UniProtKB-UniRule"/>
</dbReference>
<dbReference type="GO" id="GO:0003887">
    <property type="term" value="F:DNA-directed DNA polymerase activity"/>
    <property type="evidence" value="ECO:0007669"/>
    <property type="project" value="UniProtKB-UniRule"/>
</dbReference>
<dbReference type="CDD" id="cd07435">
    <property type="entry name" value="PHP_PolIIIA_POLC"/>
    <property type="match status" value="1"/>
</dbReference>
<dbReference type="FunFam" id="3.30.420.10:FF:000045">
    <property type="entry name" value="3'-5' exonuclease DinG"/>
    <property type="match status" value="1"/>
</dbReference>
<dbReference type="PANTHER" id="PTHR32294:SF5">
    <property type="entry name" value="DNA POLYMERASE III POLC-TYPE"/>
    <property type="match status" value="1"/>
</dbReference>
<comment type="caution">
    <text evidence="14">The sequence shown here is derived from an EMBL/GenBank/DDBJ whole genome shotgun (WGS) entry which is preliminary data.</text>
</comment>
<reference evidence="14 15" key="1">
    <citation type="submission" date="2019-03" db="EMBL/GenBank/DDBJ databases">
        <title>Genomic Encyclopedia of Type Strains, Phase IV (KMG-IV): sequencing the most valuable type-strain genomes for metagenomic binning, comparative biology and taxonomic classification.</title>
        <authorList>
            <person name="Goeker M."/>
        </authorList>
    </citation>
    <scope>NUCLEOTIDE SEQUENCE [LARGE SCALE GENOMIC DNA]</scope>
    <source>
        <strain evidence="14 15">DSM 13575</strain>
    </source>
</reference>
<dbReference type="InterPro" id="IPR040982">
    <property type="entry name" value="DNA_pol3_finger"/>
</dbReference>
<dbReference type="InterPro" id="IPR006054">
    <property type="entry name" value="DnaQ"/>
</dbReference>
<evidence type="ECO:0000256" key="4">
    <source>
        <dbReference type="ARBA" id="ARBA00022695"/>
    </source>
</evidence>
<accession>A0A4V3GQT3</accession>
<evidence type="ECO:0000256" key="3">
    <source>
        <dbReference type="ARBA" id="ARBA00022679"/>
    </source>
</evidence>
<dbReference type="InterPro" id="IPR004805">
    <property type="entry name" value="DnaE2/DnaE/PolC"/>
</dbReference>
<dbReference type="InterPro" id="IPR029460">
    <property type="entry name" value="DNAPol_HHH"/>
</dbReference>
<comment type="function">
    <text evidence="1 11">Required for replicative DNA synthesis. This DNA polymerase also exhibits 3' to 5' exonuclease activity.</text>
</comment>
<keyword evidence="9 11" id="KW-0239">DNA-directed DNA polymerase</keyword>
<dbReference type="Gene3D" id="3.30.1900.20">
    <property type="match status" value="2"/>
</dbReference>
<dbReference type="GO" id="GO:0005737">
    <property type="term" value="C:cytoplasm"/>
    <property type="evidence" value="ECO:0007669"/>
    <property type="project" value="UniProtKB-SubCell"/>
</dbReference>
<evidence type="ECO:0000259" key="12">
    <source>
        <dbReference type="SMART" id="SM00479"/>
    </source>
</evidence>